<gene>
    <name evidence="4" type="primary">LOC124293015</name>
</gene>
<evidence type="ECO:0000256" key="1">
    <source>
        <dbReference type="SAM" id="MobiDB-lite"/>
    </source>
</evidence>
<feature type="compositionally biased region" description="Basic and acidic residues" evidence="1">
    <location>
        <begin position="375"/>
        <end position="385"/>
    </location>
</feature>
<evidence type="ECO:0000259" key="2">
    <source>
        <dbReference type="Pfam" id="PF20700"/>
    </source>
</evidence>
<accession>A0ABM3FIP3</accession>
<dbReference type="Pfam" id="PF20700">
    <property type="entry name" value="Mutator"/>
    <property type="match status" value="1"/>
</dbReference>
<evidence type="ECO:0000313" key="3">
    <source>
        <dbReference type="Proteomes" id="UP000829291"/>
    </source>
</evidence>
<dbReference type="GeneID" id="124293015"/>
<name>A0ABM3FIP3_NEOLC</name>
<evidence type="ECO:0000313" key="4">
    <source>
        <dbReference type="RefSeq" id="XP_046587866.1"/>
    </source>
</evidence>
<organism evidence="3 4">
    <name type="scientific">Neodiprion lecontei</name>
    <name type="common">Redheaded pine sawfly</name>
    <dbReference type="NCBI Taxonomy" id="441921"/>
    <lineage>
        <taxon>Eukaryota</taxon>
        <taxon>Metazoa</taxon>
        <taxon>Ecdysozoa</taxon>
        <taxon>Arthropoda</taxon>
        <taxon>Hexapoda</taxon>
        <taxon>Insecta</taxon>
        <taxon>Pterygota</taxon>
        <taxon>Neoptera</taxon>
        <taxon>Endopterygota</taxon>
        <taxon>Hymenoptera</taxon>
        <taxon>Tenthredinoidea</taxon>
        <taxon>Diprionidae</taxon>
        <taxon>Diprioninae</taxon>
        <taxon>Neodiprion</taxon>
    </lineage>
</organism>
<sequence>MLIVLFVIRPLDIVDEVYPFARTLGSLTNPNLHPQTIDDDVRRREEFDTAIGNIVNTIVSYDMGWSKRGNGRSYNNLNGYGTIVGFLSGKVLDFAVRNRKCRMCTNGHSKSDHECRQNFCGSAKAMESDVGAALVNESSILKDIGLNVRVLIGDEDSSTIAAVRQGNLQTVFKLADSNHLKKNFANALYELRKGYSEMRNKEVIPHLKKCFSYALVQNKGHSAELGKTIRNIPEHVFGQHENCGVWCKGTHKIELKNQQLYTKLSELFGKYADNAAKFSVAASSQANESINNIMVHKAPKNCCYSLSESGDYRLASTVCTKNEGEKHIMDVNSKLNVSPGKHTASFAKVLETKRKKRAMKAKLPTTKARRNLLARKKEASRKSME</sequence>
<dbReference type="InterPro" id="IPR049012">
    <property type="entry name" value="Mutator_transp_dom"/>
</dbReference>
<feature type="domain" description="Mutator-like transposase" evidence="2">
    <location>
        <begin position="53"/>
        <end position="247"/>
    </location>
</feature>
<dbReference type="Proteomes" id="UP000829291">
    <property type="component" value="Chromosome 2"/>
</dbReference>
<dbReference type="RefSeq" id="XP_046587866.1">
    <property type="nucleotide sequence ID" value="XM_046731910.1"/>
</dbReference>
<reference evidence="4" key="1">
    <citation type="submission" date="2025-08" db="UniProtKB">
        <authorList>
            <consortium name="RefSeq"/>
        </authorList>
    </citation>
    <scope>IDENTIFICATION</scope>
    <source>
        <tissue evidence="4">Thorax and Abdomen</tissue>
    </source>
</reference>
<protein>
    <submittedName>
        <fullName evidence="4">Uncharacterized protein LOC124293015</fullName>
    </submittedName>
</protein>
<keyword evidence="3" id="KW-1185">Reference proteome</keyword>
<feature type="region of interest" description="Disordered" evidence="1">
    <location>
        <begin position="364"/>
        <end position="385"/>
    </location>
</feature>
<proteinExistence type="predicted"/>